<evidence type="ECO:0000313" key="2">
    <source>
        <dbReference type="Proteomes" id="UP001056778"/>
    </source>
</evidence>
<keyword evidence="2" id="KW-1185">Reference proteome</keyword>
<dbReference type="Proteomes" id="UP001056778">
    <property type="component" value="Chromosome 2"/>
</dbReference>
<name>A0ACB9TIL4_HOLOL</name>
<accession>A0ACB9TIL4</accession>
<protein>
    <submittedName>
        <fullName evidence="1">Chymotrypsin-related</fullName>
    </submittedName>
</protein>
<comment type="caution">
    <text evidence="1">The sequence shown here is derived from an EMBL/GenBank/DDBJ whole genome shotgun (WGS) entry which is preliminary data.</text>
</comment>
<reference evidence="1" key="1">
    <citation type="submission" date="2022-04" db="EMBL/GenBank/DDBJ databases">
        <title>Chromosome-scale genome assembly of Holotrichia oblita Faldermann.</title>
        <authorList>
            <person name="Rongchong L."/>
        </authorList>
    </citation>
    <scope>NUCLEOTIDE SEQUENCE</scope>
    <source>
        <strain evidence="1">81SQS9</strain>
    </source>
</reference>
<gene>
    <name evidence="1" type="ORF">MML48_2g00015302</name>
</gene>
<evidence type="ECO:0000313" key="1">
    <source>
        <dbReference type="EMBL" id="KAI4466672.1"/>
    </source>
</evidence>
<organism evidence="1 2">
    <name type="scientific">Holotrichia oblita</name>
    <name type="common">Chafer beetle</name>
    <dbReference type="NCBI Taxonomy" id="644536"/>
    <lineage>
        <taxon>Eukaryota</taxon>
        <taxon>Metazoa</taxon>
        <taxon>Ecdysozoa</taxon>
        <taxon>Arthropoda</taxon>
        <taxon>Hexapoda</taxon>
        <taxon>Insecta</taxon>
        <taxon>Pterygota</taxon>
        <taxon>Neoptera</taxon>
        <taxon>Endopterygota</taxon>
        <taxon>Coleoptera</taxon>
        <taxon>Polyphaga</taxon>
        <taxon>Scarabaeiformia</taxon>
        <taxon>Scarabaeidae</taxon>
        <taxon>Melolonthinae</taxon>
        <taxon>Holotrichia</taxon>
    </lineage>
</organism>
<dbReference type="EMBL" id="CM043016">
    <property type="protein sequence ID" value="KAI4466672.1"/>
    <property type="molecule type" value="Genomic_DNA"/>
</dbReference>
<proteinExistence type="predicted"/>
<sequence length="281" mass="30155">MRSILVLAVALILAQANGDLSQLKRRELDALVLTRLPITLQQANERIVGGSEAERNSIPYQVALLLTRSDGTFFCGGSLISRKFVLTAAHCVEDVTSAQVILGAHRFNENEDGQVRLQATKFHIHSGWNSLILINDIATIELDEEVELTDKIQLVKLPSRSDASNTFANEAGRVSGWGKDSDQASAVSPVLREVDVNIITKLFCNIRYLGVIQDSHVCSSGIGGIGSCSGDSGGPLVVGDTQVGVVSFGLGLGCEIGWPSVYSRVTYFLDWIAANSDVVIA</sequence>